<dbReference type="CDD" id="cd17321">
    <property type="entry name" value="MFS_MMR_MDR_like"/>
    <property type="match status" value="1"/>
</dbReference>
<name>A0ABW7GH06_9BURK</name>
<keyword evidence="2" id="KW-0813">Transport</keyword>
<evidence type="ECO:0000256" key="2">
    <source>
        <dbReference type="ARBA" id="ARBA00022448"/>
    </source>
</evidence>
<evidence type="ECO:0000256" key="6">
    <source>
        <dbReference type="ARBA" id="ARBA00023136"/>
    </source>
</evidence>
<reference evidence="9 10" key="1">
    <citation type="submission" date="2024-08" db="EMBL/GenBank/DDBJ databases">
        <authorList>
            <person name="Lu H."/>
        </authorList>
    </citation>
    <scope>NUCLEOTIDE SEQUENCE [LARGE SCALE GENOMIC DNA]</scope>
    <source>
        <strain evidence="9 10">DXS20W</strain>
    </source>
</reference>
<dbReference type="InterPro" id="IPR020846">
    <property type="entry name" value="MFS_dom"/>
</dbReference>
<evidence type="ECO:0000313" key="10">
    <source>
        <dbReference type="Proteomes" id="UP001606302"/>
    </source>
</evidence>
<feature type="transmembrane region" description="Helical" evidence="7">
    <location>
        <begin position="264"/>
        <end position="286"/>
    </location>
</feature>
<feature type="domain" description="Major facilitator superfamily (MFS) profile" evidence="8">
    <location>
        <begin position="21"/>
        <end position="442"/>
    </location>
</feature>
<accession>A0ABW7GH06</accession>
<dbReference type="PRINTS" id="PR01036">
    <property type="entry name" value="TCRTETB"/>
</dbReference>
<evidence type="ECO:0000256" key="3">
    <source>
        <dbReference type="ARBA" id="ARBA00022475"/>
    </source>
</evidence>
<keyword evidence="4 7" id="KW-0812">Transmembrane</keyword>
<dbReference type="EMBL" id="JBIGHX010000002">
    <property type="protein sequence ID" value="MFG6461221.1"/>
    <property type="molecule type" value="Genomic_DNA"/>
</dbReference>
<dbReference type="PROSITE" id="PS50850">
    <property type="entry name" value="MFS"/>
    <property type="match status" value="1"/>
</dbReference>
<evidence type="ECO:0000259" key="8">
    <source>
        <dbReference type="PROSITE" id="PS50850"/>
    </source>
</evidence>
<feature type="transmembrane region" description="Helical" evidence="7">
    <location>
        <begin position="204"/>
        <end position="222"/>
    </location>
</feature>
<feature type="transmembrane region" description="Helical" evidence="7">
    <location>
        <begin position="87"/>
        <end position="110"/>
    </location>
</feature>
<dbReference type="PANTHER" id="PTHR42718">
    <property type="entry name" value="MAJOR FACILITATOR SUPERFAMILY MULTIDRUG TRANSPORTER MFSC"/>
    <property type="match status" value="1"/>
</dbReference>
<evidence type="ECO:0000313" key="9">
    <source>
        <dbReference type="EMBL" id="MFG6461221.1"/>
    </source>
</evidence>
<evidence type="ECO:0000256" key="4">
    <source>
        <dbReference type="ARBA" id="ARBA00022692"/>
    </source>
</evidence>
<dbReference type="InterPro" id="IPR011701">
    <property type="entry name" value="MFS"/>
</dbReference>
<dbReference type="SUPFAM" id="SSF103473">
    <property type="entry name" value="MFS general substrate transporter"/>
    <property type="match status" value="1"/>
</dbReference>
<evidence type="ECO:0000256" key="5">
    <source>
        <dbReference type="ARBA" id="ARBA00022989"/>
    </source>
</evidence>
<keyword evidence="10" id="KW-1185">Reference proteome</keyword>
<dbReference type="Gene3D" id="1.20.1720.10">
    <property type="entry name" value="Multidrug resistance protein D"/>
    <property type="match status" value="1"/>
</dbReference>
<dbReference type="RefSeq" id="WP_394510092.1">
    <property type="nucleotide sequence ID" value="NZ_JBIGHX010000002.1"/>
</dbReference>
<dbReference type="Gene3D" id="1.20.1250.20">
    <property type="entry name" value="MFS general substrate transporter like domains"/>
    <property type="match status" value="1"/>
</dbReference>
<proteinExistence type="predicted"/>
<protein>
    <submittedName>
        <fullName evidence="9">MFS transporter</fullName>
    </submittedName>
</protein>
<keyword evidence="3" id="KW-1003">Cell membrane</keyword>
<evidence type="ECO:0000256" key="1">
    <source>
        <dbReference type="ARBA" id="ARBA00004651"/>
    </source>
</evidence>
<feature type="transmembrane region" description="Helical" evidence="7">
    <location>
        <begin position="334"/>
        <end position="359"/>
    </location>
</feature>
<keyword evidence="5 7" id="KW-1133">Transmembrane helix</keyword>
<comment type="subcellular location">
    <subcellularLocation>
        <location evidence="1">Cell membrane</location>
        <topology evidence="1">Multi-pass membrane protein</topology>
    </subcellularLocation>
</comment>
<feature type="transmembrane region" description="Helical" evidence="7">
    <location>
        <begin position="59"/>
        <end position="75"/>
    </location>
</feature>
<feature type="transmembrane region" description="Helical" evidence="7">
    <location>
        <begin position="116"/>
        <end position="137"/>
    </location>
</feature>
<feature type="transmembrane region" description="Helical" evidence="7">
    <location>
        <begin position="292"/>
        <end position="314"/>
    </location>
</feature>
<keyword evidence="6 7" id="KW-0472">Membrane</keyword>
<feature type="transmembrane region" description="Helical" evidence="7">
    <location>
        <begin position="228"/>
        <end position="244"/>
    </location>
</feature>
<dbReference type="Proteomes" id="UP001606302">
    <property type="component" value="Unassembled WGS sequence"/>
</dbReference>
<feature type="transmembrane region" description="Helical" evidence="7">
    <location>
        <begin position="149"/>
        <end position="169"/>
    </location>
</feature>
<organism evidence="9 10">
    <name type="scientific">Pelomonas lactea</name>
    <dbReference type="NCBI Taxonomy" id="3299030"/>
    <lineage>
        <taxon>Bacteria</taxon>
        <taxon>Pseudomonadati</taxon>
        <taxon>Pseudomonadota</taxon>
        <taxon>Betaproteobacteria</taxon>
        <taxon>Burkholderiales</taxon>
        <taxon>Sphaerotilaceae</taxon>
        <taxon>Roseateles</taxon>
    </lineage>
</organism>
<comment type="caution">
    <text evidence="9">The sequence shown here is derived from an EMBL/GenBank/DDBJ whole genome shotgun (WGS) entry which is preliminary data.</text>
</comment>
<feature type="transmembrane region" description="Helical" evidence="7">
    <location>
        <begin position="410"/>
        <end position="438"/>
    </location>
</feature>
<dbReference type="Pfam" id="PF07690">
    <property type="entry name" value="MFS_1"/>
    <property type="match status" value="1"/>
</dbReference>
<dbReference type="InterPro" id="IPR036259">
    <property type="entry name" value="MFS_trans_sf"/>
</dbReference>
<evidence type="ECO:0000256" key="7">
    <source>
        <dbReference type="SAM" id="Phobius"/>
    </source>
</evidence>
<gene>
    <name evidence="9" type="ORF">ACG04Q_06510</name>
</gene>
<sequence>MNTTPLASPAATPAATPVTGVLASLALATLLPSLAISSANVALPTLAAAFDAKLGQVQWVVLAYLLATTTLIVGAGRLGDLMGKRRLLLAGVALFTAASALCAVAPTLPLLLAGRALQGVGAAAMLALTMALVGAALPKERTGRAMGLLGTMSAIGTALGPSLGGVLIASFGWPALFAVNLPLGLLTFAVAWRCLPADSGAGRAAGFDLPGTLWLALTLAAYSLAMTRHAALFAVAAAGLWMFLRTEGRAAAPLVRLERLREPALAAGLAMNALVSAVMMATLVVGPFHLGGALGIGTAAVGALMSIGPLVSAVSGVPAGRLVDRFGAGRMTQLGLAAMAVGCALIVVLPASLGAAAYVGPLVIVTPGYALFQAANNTAVMADVAATQRGVVSALLTLSRNLGLITGASAMATVFVAGGLGVSFAIAAGLVVFALGLARRAK</sequence>
<dbReference type="PANTHER" id="PTHR42718:SF46">
    <property type="entry name" value="BLR6921 PROTEIN"/>
    <property type="match status" value="1"/>
</dbReference>
<feature type="transmembrane region" description="Helical" evidence="7">
    <location>
        <begin position="175"/>
        <end position="192"/>
    </location>
</feature>